<organism evidence="1">
    <name type="scientific">Spodoptera frugiperda</name>
    <name type="common">Fall armyworm</name>
    <dbReference type="NCBI Taxonomy" id="7108"/>
    <lineage>
        <taxon>Eukaryota</taxon>
        <taxon>Metazoa</taxon>
        <taxon>Ecdysozoa</taxon>
        <taxon>Arthropoda</taxon>
        <taxon>Hexapoda</taxon>
        <taxon>Insecta</taxon>
        <taxon>Pterygota</taxon>
        <taxon>Neoptera</taxon>
        <taxon>Endopterygota</taxon>
        <taxon>Lepidoptera</taxon>
        <taxon>Glossata</taxon>
        <taxon>Ditrysia</taxon>
        <taxon>Noctuoidea</taxon>
        <taxon>Noctuidae</taxon>
        <taxon>Amphipyrinae</taxon>
        <taxon>Spodoptera</taxon>
    </lineage>
</organism>
<gene>
    <name evidence="1" type="ORF">SFRICE_022137</name>
</gene>
<name>A0A2H1VC36_SPOFR</name>
<evidence type="ECO:0000313" key="1">
    <source>
        <dbReference type="EMBL" id="SOQ38361.1"/>
    </source>
</evidence>
<accession>A0A2H1VC36</accession>
<proteinExistence type="predicted"/>
<dbReference type="AlphaFoldDB" id="A0A2H1VC36"/>
<sequence>MSLRATVGMLSYLEDCTVGAVAGQPAAAQRVAGSIPARSNSLCDPQIVVSGLGVMYNELGEARGSVRLLLTKNPLVPTLAFRARAPGRKSSNDFSRQGKARGSVRLLLTKNHPVPTPACRAGTPRSRTKTASLVASATAGQEVSGSIPGSGKVLLGFFRFFENFSVVARSLVLCSVYGNRFTPYYMELTTQMCGRTILLTTASQKTDVKQQLHYVSEITGGPITSLPRFPNPRFPNNP</sequence>
<protein>
    <submittedName>
        <fullName evidence="1">SFRICE_022137</fullName>
    </submittedName>
</protein>
<reference evidence="1" key="1">
    <citation type="submission" date="2016-07" db="EMBL/GenBank/DDBJ databases">
        <authorList>
            <person name="Bretaudeau A."/>
        </authorList>
    </citation>
    <scope>NUCLEOTIDE SEQUENCE</scope>
    <source>
        <strain evidence="1">Rice</strain>
        <tissue evidence="1">Whole body</tissue>
    </source>
</reference>
<dbReference type="EMBL" id="ODYU01001746">
    <property type="protein sequence ID" value="SOQ38361.1"/>
    <property type="molecule type" value="Genomic_DNA"/>
</dbReference>